<dbReference type="Proteomes" id="UP001205311">
    <property type="component" value="Unassembled WGS sequence"/>
</dbReference>
<comment type="caution">
    <text evidence="2">The sequence shown here is derived from an EMBL/GenBank/DDBJ whole genome shotgun (WGS) entry which is preliminary data.</text>
</comment>
<reference evidence="2 3" key="1">
    <citation type="submission" date="2022-06" db="EMBL/GenBank/DDBJ databases">
        <title>Genomic Encyclopedia of Archaeal and Bacterial Type Strains, Phase II (KMG-II): from individual species to whole genera.</title>
        <authorList>
            <person name="Goeker M."/>
        </authorList>
    </citation>
    <scope>NUCLEOTIDE SEQUENCE [LARGE SCALE GENOMIC DNA]</scope>
    <source>
        <strain evidence="2 3">DSM 40477</strain>
    </source>
</reference>
<evidence type="ECO:0000256" key="1">
    <source>
        <dbReference type="SAM" id="MobiDB-lite"/>
    </source>
</evidence>
<evidence type="ECO:0000313" key="2">
    <source>
        <dbReference type="EMBL" id="MCP2261468.1"/>
    </source>
</evidence>
<proteinExistence type="predicted"/>
<feature type="region of interest" description="Disordered" evidence="1">
    <location>
        <begin position="1"/>
        <end position="110"/>
    </location>
</feature>
<accession>A0ABT1I104</accession>
<sequence length="269" mass="27832">MRITARARRPLPPGRSGQNRITAPRATPVLARRADHRRAAHRAGPPSPAFRPARSGPVRGATGSAPALARYAAHRRPAHRAGPPSPASGPVRSGPDHGAEGHACPRHRGLYLSSPGPQLTARARCPLPSARPGQHRDAAPGAALVLARCADHRRAAHRGGPMSGAFGPIWSGPDRGAGGCPCPRLVCGSPRGPGVPCLRPGPVSTRSGPVRRAGVRTCPRLSSPGPQLTARARCPLPSARPGPVSTGTHRRGPRLSTPGLRITGVRITA</sequence>
<feature type="region of interest" description="Disordered" evidence="1">
    <location>
        <begin position="216"/>
        <end position="258"/>
    </location>
</feature>
<evidence type="ECO:0000313" key="3">
    <source>
        <dbReference type="Proteomes" id="UP001205311"/>
    </source>
</evidence>
<gene>
    <name evidence="2" type="ORF">LX15_005194</name>
</gene>
<dbReference type="EMBL" id="JAMTCP010000042">
    <property type="protein sequence ID" value="MCP2261468.1"/>
    <property type="molecule type" value="Genomic_DNA"/>
</dbReference>
<keyword evidence="3" id="KW-1185">Reference proteome</keyword>
<feature type="non-terminal residue" evidence="2">
    <location>
        <position position="269"/>
    </location>
</feature>
<organism evidence="2 3">
    <name type="scientific">Streptoalloteichus tenebrarius (strain ATCC 17920 / DSM 40477 / JCM 4838 / CBS 697.72 / NBRC 16177 / NCIMB 11028 / NRRL B-12390 / A12253. 1 / ISP 5477)</name>
    <name type="common">Streptomyces tenebrarius</name>
    <dbReference type="NCBI Taxonomy" id="1933"/>
    <lineage>
        <taxon>Bacteria</taxon>
        <taxon>Bacillati</taxon>
        <taxon>Actinomycetota</taxon>
        <taxon>Actinomycetes</taxon>
        <taxon>Pseudonocardiales</taxon>
        <taxon>Pseudonocardiaceae</taxon>
        <taxon>Streptoalloteichus</taxon>
    </lineage>
</organism>
<protein>
    <submittedName>
        <fullName evidence="2">Uncharacterized protein</fullName>
    </submittedName>
</protein>
<name>A0ABT1I104_STRSD</name>